<dbReference type="GO" id="GO:0005886">
    <property type="term" value="C:plasma membrane"/>
    <property type="evidence" value="ECO:0007669"/>
    <property type="project" value="UniProtKB-SubCell"/>
</dbReference>
<sequence length="319" mass="35145">MLDSEHPNKEKSLTKIKLYNRLKCSLKQTRSYLVNGVMNLLRGKSIDSNLLKALENQLLMADIGLDTTNRVISLLKSKIDNKKINDTESFYSQLKANLSEILYKVEVPLNTSGRLPFIILMIGVNGVGKTTTIGKLARKFQDEGQSVMLAAGDTFRAGAIEQLEVWGGRNNIPVIAQSTGSDPAAVIFDAIQSAKSRHIDVLIADTAGRLQNKEYLMAEIKKIIRVIKKLDCSAPHEVLLTIDASTGQNAISQTKFFHEAIGLTGIVLTKLDTTAKGGVIFSIADKFNIPIRYITSGENLEDLRVFQVSSFIDAIFSEE</sequence>
<dbReference type="InterPro" id="IPR004390">
    <property type="entry name" value="SR_rcpt_FtsY"/>
</dbReference>
<protein>
    <recommendedName>
        <fullName evidence="10">Signal recognition particle receptor FtsY</fullName>
        <shortName evidence="10">SRP receptor</shortName>
        <ecNumber evidence="10">3.6.5.4</ecNumber>
    </recommendedName>
</protein>
<dbReference type="Gene3D" id="1.20.120.140">
    <property type="entry name" value="Signal recognition particle SRP54, nucleotide-binding domain"/>
    <property type="match status" value="1"/>
</dbReference>
<feature type="binding site" evidence="10">
    <location>
        <begin position="205"/>
        <end position="209"/>
    </location>
    <ligand>
        <name>GTP</name>
        <dbReference type="ChEBI" id="CHEBI:37565"/>
    </ligand>
</feature>
<gene>
    <name evidence="10 14" type="primary">ftsY</name>
    <name evidence="14" type="ORF">ERCISPPS3390_104</name>
</gene>
<evidence type="ECO:0000259" key="11">
    <source>
        <dbReference type="SMART" id="SM00382"/>
    </source>
</evidence>
<comment type="catalytic activity">
    <reaction evidence="8 10">
        <text>GTP + H2O = GDP + phosphate + H(+)</text>
        <dbReference type="Rhea" id="RHEA:19669"/>
        <dbReference type="ChEBI" id="CHEBI:15377"/>
        <dbReference type="ChEBI" id="CHEBI:15378"/>
        <dbReference type="ChEBI" id="CHEBI:37565"/>
        <dbReference type="ChEBI" id="CHEBI:43474"/>
        <dbReference type="ChEBI" id="CHEBI:58189"/>
        <dbReference type="EC" id="3.6.5.4"/>
    </reaction>
</comment>
<feature type="domain" description="AAA+ ATPase" evidence="11">
    <location>
        <begin position="115"/>
        <end position="295"/>
    </location>
</feature>
<evidence type="ECO:0000313" key="15">
    <source>
        <dbReference type="Proteomes" id="UP000294338"/>
    </source>
</evidence>
<dbReference type="PANTHER" id="PTHR43134">
    <property type="entry name" value="SIGNAL RECOGNITION PARTICLE RECEPTOR SUBUNIT ALPHA"/>
    <property type="match status" value="1"/>
</dbReference>
<proteinExistence type="inferred from homology"/>
<feature type="domain" description="SRP54-type proteins GTP-binding" evidence="12">
    <location>
        <begin position="116"/>
        <end position="317"/>
    </location>
</feature>
<dbReference type="SMART" id="SM00382">
    <property type="entry name" value="AAA"/>
    <property type="match status" value="1"/>
</dbReference>
<evidence type="ECO:0000256" key="1">
    <source>
        <dbReference type="ARBA" id="ARBA00022475"/>
    </source>
</evidence>
<evidence type="ECO:0000256" key="3">
    <source>
        <dbReference type="ARBA" id="ARBA00022741"/>
    </source>
</evidence>
<evidence type="ECO:0000256" key="6">
    <source>
        <dbReference type="ARBA" id="ARBA00023136"/>
    </source>
</evidence>
<evidence type="ECO:0000313" key="14">
    <source>
        <dbReference type="EMBL" id="VFP80136.1"/>
    </source>
</evidence>
<dbReference type="HAMAP" id="MF_00920">
    <property type="entry name" value="FtsY"/>
    <property type="match status" value="1"/>
</dbReference>
<dbReference type="InterPro" id="IPR013822">
    <property type="entry name" value="Signal_recog_particl_SRP54_hlx"/>
</dbReference>
<dbReference type="InterPro" id="IPR036225">
    <property type="entry name" value="SRP/SRP_N"/>
</dbReference>
<keyword evidence="5 10" id="KW-0342">GTP-binding</keyword>
<dbReference type="GO" id="GO:0006614">
    <property type="term" value="P:SRP-dependent cotranslational protein targeting to membrane"/>
    <property type="evidence" value="ECO:0007669"/>
    <property type="project" value="InterPro"/>
</dbReference>
<evidence type="ECO:0000256" key="2">
    <source>
        <dbReference type="ARBA" id="ARBA00022490"/>
    </source>
</evidence>
<keyword evidence="4 10" id="KW-0378">Hydrolase</keyword>
<keyword evidence="1 10" id="KW-1003">Cell membrane</keyword>
<dbReference type="CDD" id="cd17874">
    <property type="entry name" value="FtsY"/>
    <property type="match status" value="1"/>
</dbReference>
<dbReference type="InterPro" id="IPR027417">
    <property type="entry name" value="P-loop_NTPase"/>
</dbReference>
<dbReference type="Pfam" id="PF02881">
    <property type="entry name" value="SRP54_N"/>
    <property type="match status" value="1"/>
</dbReference>
<dbReference type="EMBL" id="LR217705">
    <property type="protein sequence ID" value="VFP80136.1"/>
    <property type="molecule type" value="Genomic_DNA"/>
</dbReference>
<evidence type="ECO:0000256" key="8">
    <source>
        <dbReference type="ARBA" id="ARBA00048027"/>
    </source>
</evidence>
<comment type="subcellular location">
    <subcellularLocation>
        <location evidence="10">Cell membrane</location>
        <topology evidence="10">Peripheral membrane protein</topology>
        <orientation evidence="10">Cytoplasmic side</orientation>
    </subcellularLocation>
    <subcellularLocation>
        <location evidence="10">Cytoplasm</location>
    </subcellularLocation>
</comment>
<dbReference type="Pfam" id="PF00448">
    <property type="entry name" value="SRP54"/>
    <property type="match status" value="1"/>
</dbReference>
<dbReference type="SUPFAM" id="SSF52540">
    <property type="entry name" value="P-loop containing nucleoside triphosphate hydrolases"/>
    <property type="match status" value="1"/>
</dbReference>
<feature type="domain" description="Signal recognition particle SRP54 helical bundle" evidence="13">
    <location>
        <begin position="22"/>
        <end position="102"/>
    </location>
</feature>
<name>A0A451D393_9GAMM</name>
<evidence type="ECO:0000256" key="9">
    <source>
        <dbReference type="ARBA" id="ARBA00053570"/>
    </source>
</evidence>
<dbReference type="GO" id="GO:0005737">
    <property type="term" value="C:cytoplasm"/>
    <property type="evidence" value="ECO:0007669"/>
    <property type="project" value="UniProtKB-SubCell"/>
</dbReference>
<dbReference type="SUPFAM" id="SSF47364">
    <property type="entry name" value="Domain of the SRP/SRP receptor G-proteins"/>
    <property type="match status" value="1"/>
</dbReference>
<dbReference type="GO" id="GO:0003924">
    <property type="term" value="F:GTPase activity"/>
    <property type="evidence" value="ECO:0007669"/>
    <property type="project" value="UniProtKB-UniRule"/>
</dbReference>
<keyword evidence="6 10" id="KW-0472">Membrane</keyword>
<dbReference type="NCBIfam" id="TIGR00064">
    <property type="entry name" value="ftsY"/>
    <property type="match status" value="1"/>
</dbReference>
<dbReference type="AlphaFoldDB" id="A0A451D393"/>
<comment type="similarity">
    <text evidence="10">Belongs to the GTP-binding SRP family. FtsY subfamily.</text>
</comment>
<keyword evidence="3 10" id="KW-0547">Nucleotide-binding</keyword>
<organism evidence="14 15">
    <name type="scientific">Candidatus Erwinia haradaeae</name>
    <dbReference type="NCBI Taxonomy" id="1922217"/>
    <lineage>
        <taxon>Bacteria</taxon>
        <taxon>Pseudomonadati</taxon>
        <taxon>Pseudomonadota</taxon>
        <taxon>Gammaproteobacteria</taxon>
        <taxon>Enterobacterales</taxon>
        <taxon>Erwiniaceae</taxon>
        <taxon>Erwinia</taxon>
    </lineage>
</organism>
<dbReference type="SMART" id="SM00962">
    <property type="entry name" value="SRP54"/>
    <property type="match status" value="1"/>
</dbReference>
<dbReference type="FunFam" id="1.20.120.140:FF:000002">
    <property type="entry name" value="Signal recognition particle receptor FtsY"/>
    <property type="match status" value="1"/>
</dbReference>
<evidence type="ECO:0000256" key="10">
    <source>
        <dbReference type="HAMAP-Rule" id="MF_00920"/>
    </source>
</evidence>
<evidence type="ECO:0000256" key="5">
    <source>
        <dbReference type="ARBA" id="ARBA00023134"/>
    </source>
</evidence>
<feature type="binding site" evidence="10">
    <location>
        <begin position="269"/>
        <end position="272"/>
    </location>
    <ligand>
        <name>GTP</name>
        <dbReference type="ChEBI" id="CHEBI:37565"/>
    </ligand>
</feature>
<dbReference type="FunFam" id="3.40.50.300:FF:000053">
    <property type="entry name" value="Signal recognition particle receptor FtsY"/>
    <property type="match status" value="1"/>
</dbReference>
<dbReference type="InterPro" id="IPR003593">
    <property type="entry name" value="AAA+_ATPase"/>
</dbReference>
<feature type="binding site" evidence="10">
    <location>
        <begin position="123"/>
        <end position="130"/>
    </location>
    <ligand>
        <name>GTP</name>
        <dbReference type="ChEBI" id="CHEBI:37565"/>
    </ligand>
</feature>
<evidence type="ECO:0000256" key="7">
    <source>
        <dbReference type="ARBA" id="ARBA00023170"/>
    </source>
</evidence>
<dbReference type="InterPro" id="IPR042101">
    <property type="entry name" value="SRP54_N_sf"/>
</dbReference>
<comment type="function">
    <text evidence="9 10">Involved in targeting and insertion of nascent membrane proteins into the cytoplasmic membrane. Acts as a receptor for the complex formed by the signal recognition particle (SRP) and the ribosome-nascent chain (RNC). Interaction with SRP-RNC leads to the transfer of the RNC complex to the Sec translocase for insertion into the membrane, the hydrolysis of GTP by both Ffh and FtsY, and the dissociation of the SRP-FtsY complex into the individual components.</text>
</comment>
<evidence type="ECO:0000259" key="13">
    <source>
        <dbReference type="SMART" id="SM00963"/>
    </source>
</evidence>
<dbReference type="Gene3D" id="3.40.50.300">
    <property type="entry name" value="P-loop containing nucleotide triphosphate hydrolases"/>
    <property type="match status" value="1"/>
</dbReference>
<dbReference type="GO" id="GO:0005047">
    <property type="term" value="F:signal recognition particle binding"/>
    <property type="evidence" value="ECO:0007669"/>
    <property type="project" value="TreeGrafter"/>
</dbReference>
<comment type="subunit">
    <text evidence="10">Part of the signal recognition particle protein translocation system, which is composed of SRP and FtsY. SRP is a ribonucleoprotein composed of Ffh and a 4.5S RNA molecule.</text>
</comment>
<dbReference type="PANTHER" id="PTHR43134:SF1">
    <property type="entry name" value="SIGNAL RECOGNITION PARTICLE RECEPTOR SUBUNIT ALPHA"/>
    <property type="match status" value="1"/>
</dbReference>
<dbReference type="GO" id="GO:0005525">
    <property type="term" value="F:GTP binding"/>
    <property type="evidence" value="ECO:0007669"/>
    <property type="project" value="UniProtKB-UniRule"/>
</dbReference>
<accession>A0A451D393</accession>
<dbReference type="SMART" id="SM00963">
    <property type="entry name" value="SRP54_N"/>
    <property type="match status" value="1"/>
</dbReference>
<dbReference type="InterPro" id="IPR000897">
    <property type="entry name" value="SRP54_GTPase_dom"/>
</dbReference>
<keyword evidence="7 10" id="KW-0675">Receptor</keyword>
<evidence type="ECO:0000256" key="4">
    <source>
        <dbReference type="ARBA" id="ARBA00022801"/>
    </source>
</evidence>
<reference evidence="14 15" key="1">
    <citation type="submission" date="2019-02" db="EMBL/GenBank/DDBJ databases">
        <authorList>
            <person name="Manzano-Marin A."/>
            <person name="Manzano-Marin A."/>
        </authorList>
    </citation>
    <scope>NUCLEOTIDE SEQUENCE [LARGE SCALE GENOMIC DNA]</scope>
    <source>
        <strain evidence="14 15">ErCisplendens/pseudotsugae</strain>
    </source>
</reference>
<keyword evidence="2 10" id="KW-0963">Cytoplasm</keyword>
<evidence type="ECO:0000259" key="12">
    <source>
        <dbReference type="SMART" id="SM00962"/>
    </source>
</evidence>
<dbReference type="Proteomes" id="UP000294338">
    <property type="component" value="Chromosome 1"/>
</dbReference>
<dbReference type="EC" id="3.6.5.4" evidence="10"/>